<reference evidence="5" key="1">
    <citation type="submission" date="2020-03" db="EMBL/GenBank/DDBJ databases">
        <title>A mixture of massive structural variations and highly conserved coding sequences in Ustilaginoidea virens genome.</title>
        <authorList>
            <person name="Zhang K."/>
            <person name="Zhao Z."/>
            <person name="Zhang Z."/>
            <person name="Li Y."/>
            <person name="Hsiang T."/>
            <person name="Sun W."/>
        </authorList>
    </citation>
    <scope>NUCLEOTIDE SEQUENCE</scope>
    <source>
        <strain evidence="5">UV-8b</strain>
    </source>
</reference>
<feature type="region of interest" description="Disordered" evidence="4">
    <location>
        <begin position="1"/>
        <end position="122"/>
    </location>
</feature>
<name>A0A8E5HI49_USTVR</name>
<keyword evidence="6" id="KW-1185">Reference proteome</keyword>
<dbReference type="SUPFAM" id="SSF50978">
    <property type="entry name" value="WD40 repeat-like"/>
    <property type="match status" value="1"/>
</dbReference>
<dbReference type="GeneID" id="66060857"/>
<dbReference type="Proteomes" id="UP000027002">
    <property type="component" value="Chromosome 1"/>
</dbReference>
<dbReference type="InterPro" id="IPR015943">
    <property type="entry name" value="WD40/YVTN_repeat-like_dom_sf"/>
</dbReference>
<evidence type="ECO:0008006" key="7">
    <source>
        <dbReference type="Google" id="ProtNLM"/>
    </source>
</evidence>
<feature type="compositionally biased region" description="Basic residues" evidence="4">
    <location>
        <begin position="103"/>
        <end position="114"/>
    </location>
</feature>
<evidence type="ECO:0000256" key="4">
    <source>
        <dbReference type="SAM" id="MobiDB-lite"/>
    </source>
</evidence>
<evidence type="ECO:0000256" key="3">
    <source>
        <dbReference type="ARBA" id="ARBA00023242"/>
    </source>
</evidence>
<dbReference type="Gene3D" id="2.130.10.10">
    <property type="entry name" value="YVTN repeat-like/Quinoprotein amine dehydrogenase"/>
    <property type="match status" value="1"/>
</dbReference>
<dbReference type="GO" id="GO:0006383">
    <property type="term" value="P:transcription by RNA polymerase III"/>
    <property type="evidence" value="ECO:0007669"/>
    <property type="project" value="TreeGrafter"/>
</dbReference>
<accession>A0A8E5HI49</accession>
<dbReference type="RefSeq" id="XP_042993511.1">
    <property type="nucleotide sequence ID" value="XM_043137577.1"/>
</dbReference>
<proteinExistence type="predicted"/>
<feature type="region of interest" description="Disordered" evidence="4">
    <location>
        <begin position="642"/>
        <end position="682"/>
    </location>
</feature>
<feature type="compositionally biased region" description="Low complexity" evidence="4">
    <location>
        <begin position="53"/>
        <end position="65"/>
    </location>
</feature>
<feature type="compositionally biased region" description="Basic residues" evidence="4">
    <location>
        <begin position="1"/>
        <end position="13"/>
    </location>
</feature>
<dbReference type="InterPro" id="IPR052416">
    <property type="entry name" value="GTF3C_component"/>
</dbReference>
<comment type="subcellular location">
    <subcellularLocation>
        <location evidence="1">Nucleus</location>
    </subcellularLocation>
</comment>
<keyword evidence="2" id="KW-0804">Transcription</keyword>
<sequence length="727" mass="79737">MRTRTSNRAKKFTPQKYDFESSSDAEAPSRDAASSQRPNPNPKPAPRPRRRAASAAAASSSSSSAFEAADSGPDGNSPDGNSPAAEAAPDDDTAAAAAAPARRAARVKKARPAAKRPPSGYVQVESVTTDTHMKGYVGPYDRSMRGQTLISTWYGPDADDVRLAQRLLDRWIGWTVLPPKWLPVEQGLSDTAPWAAAADALEQEARLSHRWWARLASDAAARTRYRVLGDAERKPYEQPHLGIRLLMGPSGAQREEVLFPGDAFALSQAWMRYGDDETRDKIPTGWILDAGGIVTGMDWARKADGPQLLALAVIPHGDQENYNYEVEHQKPDFQRCGTVQVWAFRGGAVRQVPRPSPEKPVLRKTVCLHHGRARRVRWNPVSNHLAVLCGRGRVCVVEVDEQGDDDGSFVEHATASLMLDNEDSIKATCFAWATFNRLVVGYSDGSIALWSLHPSCMLSRHAVHHNLVVDLATAYPSQPYLVASTPVGGTPKLVDLSRPTHERTEVQTNAIAWQPNMLAYSGHVQGFYAVYPSANALNTTVGFMHQRFFPIARRIFVGESYNSSLAVGKTHPFLLIGTSDGCLWSMNPLVDLFQSRREQKDRLRLFQHEHRPKHLFPGDSPASSRGASRVMHGFAIEKGRSVKGEVKAPAGKNSRKTKKPDAVDAGEENDDDEAGGLTDPTRGIVYEPLSRITAVEWNPNQGFGWWAAAAMASGLVRVMDLGLDNVR</sequence>
<gene>
    <name evidence="5" type="ORF">UV8b_00079</name>
</gene>
<dbReference type="EMBL" id="CP072753">
    <property type="protein sequence ID" value="QUC15838.1"/>
    <property type="molecule type" value="Genomic_DNA"/>
</dbReference>
<dbReference type="GO" id="GO:0000127">
    <property type="term" value="C:transcription factor TFIIIC complex"/>
    <property type="evidence" value="ECO:0007669"/>
    <property type="project" value="TreeGrafter"/>
</dbReference>
<feature type="compositionally biased region" description="Acidic residues" evidence="4">
    <location>
        <begin position="664"/>
        <end position="674"/>
    </location>
</feature>
<organism evidence="5 6">
    <name type="scientific">Ustilaginoidea virens</name>
    <name type="common">Rice false smut fungus</name>
    <name type="synonym">Villosiclava virens</name>
    <dbReference type="NCBI Taxonomy" id="1159556"/>
    <lineage>
        <taxon>Eukaryota</taxon>
        <taxon>Fungi</taxon>
        <taxon>Dikarya</taxon>
        <taxon>Ascomycota</taxon>
        <taxon>Pezizomycotina</taxon>
        <taxon>Sordariomycetes</taxon>
        <taxon>Hypocreomycetidae</taxon>
        <taxon>Hypocreales</taxon>
        <taxon>Clavicipitaceae</taxon>
        <taxon>Ustilaginoidea</taxon>
    </lineage>
</organism>
<keyword evidence="3" id="KW-0539">Nucleus</keyword>
<evidence type="ECO:0000256" key="1">
    <source>
        <dbReference type="ARBA" id="ARBA00004123"/>
    </source>
</evidence>
<dbReference type="AlphaFoldDB" id="A0A8E5HI49"/>
<dbReference type="PANTHER" id="PTHR15052">
    <property type="entry name" value="RNA POLYMERASE III TRANSCRIPTION INITIATION FACTOR COMPLEX SUBUNIT"/>
    <property type="match status" value="1"/>
</dbReference>
<evidence type="ECO:0000313" key="6">
    <source>
        <dbReference type="Proteomes" id="UP000027002"/>
    </source>
</evidence>
<dbReference type="OrthoDB" id="4703at2759"/>
<evidence type="ECO:0000256" key="2">
    <source>
        <dbReference type="ARBA" id="ARBA00023163"/>
    </source>
</evidence>
<dbReference type="GO" id="GO:0005634">
    <property type="term" value="C:nucleus"/>
    <property type="evidence" value="ECO:0007669"/>
    <property type="project" value="UniProtKB-SubCell"/>
</dbReference>
<evidence type="ECO:0000313" key="5">
    <source>
        <dbReference type="EMBL" id="QUC15838.1"/>
    </source>
</evidence>
<dbReference type="InterPro" id="IPR036322">
    <property type="entry name" value="WD40_repeat_dom_sf"/>
</dbReference>
<protein>
    <recommendedName>
        <fullName evidence="7">Transcription factor TFIIIC complex subunit Tfc6</fullName>
    </recommendedName>
</protein>
<dbReference type="PANTHER" id="PTHR15052:SF2">
    <property type="entry name" value="GENERAL TRANSCRIPTION FACTOR 3C POLYPEPTIDE 2"/>
    <property type="match status" value="1"/>
</dbReference>
<dbReference type="KEGG" id="uvi:66060857"/>